<dbReference type="GO" id="GO:0071265">
    <property type="term" value="P:L-methionine biosynthetic process"/>
    <property type="evidence" value="ECO:0007669"/>
    <property type="project" value="UniProtKB-ARBA"/>
</dbReference>
<dbReference type="NCBIfam" id="TIGR01371">
    <property type="entry name" value="met_syn_B12ind"/>
    <property type="match status" value="1"/>
</dbReference>
<comment type="similarity">
    <text evidence="3 10">Belongs to the vitamin-B12 independent methionine synthase family.</text>
</comment>
<evidence type="ECO:0000256" key="11">
    <source>
        <dbReference type="PIRSR" id="PIRSR000382-1"/>
    </source>
</evidence>
<keyword evidence="4 10" id="KW-0489">Methyltransferase</keyword>
<keyword evidence="6 10" id="KW-0808">Transferase</keyword>
<keyword evidence="8 10" id="KW-0862">Zinc</keyword>
<evidence type="ECO:0000256" key="9">
    <source>
        <dbReference type="ARBA" id="ARBA00023167"/>
    </source>
</evidence>
<feature type="binding site" evidence="11">
    <location>
        <position position="123"/>
    </location>
    <ligand>
        <name>5-methyltetrahydropteroyltri-L-glutamate</name>
        <dbReference type="ChEBI" id="CHEBI:58207"/>
    </ligand>
</feature>
<evidence type="ECO:0000256" key="5">
    <source>
        <dbReference type="ARBA" id="ARBA00022605"/>
    </source>
</evidence>
<keyword evidence="10" id="KW-0677">Repeat</keyword>
<keyword evidence="7 10" id="KW-0479">Metal-binding</keyword>
<dbReference type="FunFam" id="3.20.20.210:FF:000002">
    <property type="entry name" value="5-methyltetrahydropteroyltriglutamate--homocysteine methyltransferase"/>
    <property type="match status" value="1"/>
</dbReference>
<feature type="binding site" evidence="12">
    <location>
        <position position="649"/>
    </location>
    <ligand>
        <name>Zn(2+)</name>
        <dbReference type="ChEBI" id="CHEBI:29105"/>
        <label>1</label>
        <note>catalytic</note>
    </ligand>
</feature>
<feature type="binding site" evidence="12">
    <location>
        <position position="734"/>
    </location>
    <ligand>
        <name>Zn(2+)</name>
        <dbReference type="ChEBI" id="CHEBI:29105"/>
        <label>1</label>
        <note>catalytic</note>
    </ligand>
</feature>
<evidence type="ECO:0000259" key="15">
    <source>
        <dbReference type="Pfam" id="PF08267"/>
    </source>
</evidence>
<evidence type="ECO:0000256" key="4">
    <source>
        <dbReference type="ARBA" id="ARBA00022603"/>
    </source>
</evidence>
<evidence type="ECO:0000313" key="16">
    <source>
        <dbReference type="EMBL" id="KAB8032065.1"/>
    </source>
</evidence>
<feature type="binding site" evidence="12">
    <location>
        <position position="651"/>
    </location>
    <ligand>
        <name>Zn(2+)</name>
        <dbReference type="ChEBI" id="CHEBI:29105"/>
        <label>1</label>
        <note>catalytic</note>
    </ligand>
</feature>
<dbReference type="NCBIfam" id="NF003556">
    <property type="entry name" value="PRK05222.1"/>
    <property type="match status" value="1"/>
</dbReference>
<organism evidence="16 17">
    <name type="scientific">Fluviispira multicolorata</name>
    <dbReference type="NCBI Taxonomy" id="2654512"/>
    <lineage>
        <taxon>Bacteria</taxon>
        <taxon>Pseudomonadati</taxon>
        <taxon>Bdellovibrionota</taxon>
        <taxon>Oligoflexia</taxon>
        <taxon>Silvanigrellales</taxon>
        <taxon>Silvanigrellaceae</taxon>
        <taxon>Fluviispira</taxon>
    </lineage>
</organism>
<comment type="cofactor">
    <cofactor evidence="10">
        <name>Zn(2+)</name>
        <dbReference type="ChEBI" id="CHEBI:29105"/>
    </cofactor>
    <text evidence="10">Binds 1 zinc ion per subunit.</text>
</comment>
<feature type="domain" description="Cobalamin-independent methionine synthase MetE C-terminal/archaeal" evidence="14">
    <location>
        <begin position="434"/>
        <end position="755"/>
    </location>
</feature>
<comment type="catalytic activity">
    <reaction evidence="10">
        <text>5-methyltetrahydropteroyltri-L-glutamate + L-homocysteine = tetrahydropteroyltri-L-glutamate + L-methionine</text>
        <dbReference type="Rhea" id="RHEA:21196"/>
        <dbReference type="ChEBI" id="CHEBI:57844"/>
        <dbReference type="ChEBI" id="CHEBI:58140"/>
        <dbReference type="ChEBI" id="CHEBI:58199"/>
        <dbReference type="ChEBI" id="CHEBI:58207"/>
        <dbReference type="EC" id="2.1.1.14"/>
    </reaction>
</comment>
<dbReference type="CDD" id="cd03312">
    <property type="entry name" value="CIMS_N_terminal_like"/>
    <property type="match status" value="1"/>
</dbReference>
<dbReference type="HAMAP" id="MF_00172">
    <property type="entry name" value="Meth_synth"/>
    <property type="match status" value="1"/>
</dbReference>
<feature type="domain" description="Cobalamin-independent methionine synthase MetE N-terminal" evidence="15">
    <location>
        <begin position="6"/>
        <end position="316"/>
    </location>
</feature>
<evidence type="ECO:0000259" key="14">
    <source>
        <dbReference type="Pfam" id="PF01717"/>
    </source>
</evidence>
<dbReference type="InterPro" id="IPR038071">
    <property type="entry name" value="UROD/MetE-like_sf"/>
</dbReference>
<dbReference type="EC" id="2.1.1.14" evidence="10"/>
<dbReference type="InterPro" id="IPR013215">
    <property type="entry name" value="Cbl-indep_Met_Synth_N"/>
</dbReference>
<feature type="binding site" evidence="10 11">
    <location>
        <position position="492"/>
    </location>
    <ligand>
        <name>L-methionine</name>
        <dbReference type="ChEBI" id="CHEBI:57844"/>
    </ligand>
</feature>
<feature type="binding site" evidence="10">
    <location>
        <position position="613"/>
    </location>
    <ligand>
        <name>5-methyltetrahydropteroyltri-L-glutamate</name>
        <dbReference type="ChEBI" id="CHEBI:58207"/>
    </ligand>
</feature>
<feature type="binding site" evidence="10">
    <location>
        <position position="118"/>
    </location>
    <ligand>
        <name>5-methyltetrahydropteroyltri-L-glutamate</name>
        <dbReference type="ChEBI" id="CHEBI:58207"/>
    </ligand>
</feature>
<feature type="binding site" evidence="10">
    <location>
        <position position="651"/>
    </location>
    <ligand>
        <name>Zn(2+)</name>
        <dbReference type="ChEBI" id="CHEBI:29105"/>
        <note>catalytic</note>
    </ligand>
</feature>
<dbReference type="PANTHER" id="PTHR30519">
    <property type="entry name" value="5-METHYLTETRAHYDROPTEROYLTRIGLUTAMATE--HOMOCYSTEINE METHYLTRANSFERASE"/>
    <property type="match status" value="1"/>
</dbReference>
<evidence type="ECO:0000313" key="17">
    <source>
        <dbReference type="Proteomes" id="UP000442694"/>
    </source>
</evidence>
<keyword evidence="9 10" id="KW-0486">Methionine biosynthesis</keyword>
<feature type="binding site" evidence="10 11">
    <location>
        <begin position="439"/>
        <end position="441"/>
    </location>
    <ligand>
        <name>L-homocysteine</name>
        <dbReference type="ChEBI" id="CHEBI:58199"/>
    </ligand>
</feature>
<feature type="binding site" evidence="10 11">
    <location>
        <position position="607"/>
    </location>
    <ligand>
        <name>L-homocysteine</name>
        <dbReference type="ChEBI" id="CHEBI:58199"/>
    </ligand>
</feature>
<evidence type="ECO:0000256" key="13">
    <source>
        <dbReference type="PIRSR" id="PIRSR000382-3"/>
    </source>
</evidence>
<dbReference type="GO" id="GO:0008270">
    <property type="term" value="F:zinc ion binding"/>
    <property type="evidence" value="ECO:0007669"/>
    <property type="project" value="InterPro"/>
</dbReference>
<dbReference type="PIRSF" id="PIRSF000382">
    <property type="entry name" value="MeTrfase_B12_ind"/>
    <property type="match status" value="1"/>
</dbReference>
<comment type="pathway">
    <text evidence="2 10">Amino-acid biosynthesis; L-methionine biosynthesis via de novo pathway; L-methionine from L-homocysteine (MetE route): step 1/1.</text>
</comment>
<dbReference type="RefSeq" id="WP_152212240.1">
    <property type="nucleotide sequence ID" value="NZ_WFLN01000005.1"/>
</dbReference>
<feature type="binding site" evidence="11">
    <location>
        <position position="21"/>
    </location>
    <ligand>
        <name>5-methyltetrahydropteroyltri-L-glutamate</name>
        <dbReference type="ChEBI" id="CHEBI:58207"/>
    </ligand>
</feature>
<protein>
    <recommendedName>
        <fullName evidence="10">5-methyltetrahydropteroyltriglutamate--homocysteine methyltransferase</fullName>
        <ecNumber evidence="10">2.1.1.14</ecNumber>
    </recommendedName>
    <alternativeName>
        <fullName evidence="10">Cobalamin-independent methionine synthase</fullName>
    </alternativeName>
    <alternativeName>
        <fullName evidence="10">Methionine synthase, vitamin-B12 independent isozyme</fullName>
    </alternativeName>
</protein>
<feature type="binding site" evidence="10 11">
    <location>
        <begin position="523"/>
        <end position="524"/>
    </location>
    <ligand>
        <name>5-methyltetrahydropteroyltri-L-glutamate</name>
        <dbReference type="ChEBI" id="CHEBI:58207"/>
    </ligand>
</feature>
<evidence type="ECO:0000256" key="6">
    <source>
        <dbReference type="ARBA" id="ARBA00022679"/>
    </source>
</evidence>
<dbReference type="Proteomes" id="UP000442694">
    <property type="component" value="Unassembled WGS sequence"/>
</dbReference>
<feature type="active site" description="Proton donor" evidence="10 13">
    <location>
        <position position="702"/>
    </location>
</feature>
<dbReference type="UniPathway" id="UPA00051">
    <property type="reaction ID" value="UER00082"/>
</dbReference>
<feature type="binding site" evidence="10">
    <location>
        <position position="673"/>
    </location>
    <ligand>
        <name>Zn(2+)</name>
        <dbReference type="ChEBI" id="CHEBI:29105"/>
        <note>catalytic</note>
    </ligand>
</feature>
<dbReference type="GO" id="GO:0003871">
    <property type="term" value="F:5-methyltetrahydropteroyltriglutamate-homocysteine S-methyltransferase activity"/>
    <property type="evidence" value="ECO:0007669"/>
    <property type="project" value="UniProtKB-UniRule"/>
</dbReference>
<feature type="binding site" evidence="10">
    <location>
        <position position="649"/>
    </location>
    <ligand>
        <name>Zn(2+)</name>
        <dbReference type="ChEBI" id="CHEBI:29105"/>
        <note>catalytic</note>
    </ligand>
</feature>
<gene>
    <name evidence="10 16" type="primary">metE</name>
    <name evidence="16" type="ORF">GCL57_05300</name>
</gene>
<dbReference type="InterPro" id="IPR002629">
    <property type="entry name" value="Met_Synth_C/arc"/>
</dbReference>
<feature type="binding site" evidence="10 11">
    <location>
        <position position="569"/>
    </location>
    <ligand>
        <name>5-methyltetrahydropteroyltri-L-glutamate</name>
        <dbReference type="ChEBI" id="CHEBI:58207"/>
    </ligand>
</feature>
<dbReference type="EMBL" id="WFLN01000005">
    <property type="protein sequence ID" value="KAB8032065.1"/>
    <property type="molecule type" value="Genomic_DNA"/>
</dbReference>
<comment type="cofactor">
    <cofactor evidence="12">
        <name>Zn(2+)</name>
        <dbReference type="ChEBI" id="CHEBI:29105"/>
    </cofactor>
    <text evidence="12">Binds 2 Zn(2+) ions per subunit.</text>
</comment>
<proteinExistence type="inferred from homology"/>
<evidence type="ECO:0000256" key="8">
    <source>
        <dbReference type="ARBA" id="ARBA00022833"/>
    </source>
</evidence>
<feature type="binding site" evidence="10">
    <location>
        <begin position="18"/>
        <end position="21"/>
    </location>
    <ligand>
        <name>5-methyltetrahydropteroyltri-L-glutamate</name>
        <dbReference type="ChEBI" id="CHEBI:58207"/>
    </ligand>
</feature>
<feature type="binding site" evidence="10">
    <location>
        <position position="492"/>
    </location>
    <ligand>
        <name>L-homocysteine</name>
        <dbReference type="ChEBI" id="CHEBI:58199"/>
    </ligand>
</feature>
<dbReference type="FunFam" id="3.20.20.210:FF:000003">
    <property type="entry name" value="5-methyltetrahydropteroyltriglutamate--homocysteine methyltransferase"/>
    <property type="match status" value="1"/>
</dbReference>
<dbReference type="GO" id="GO:0032259">
    <property type="term" value="P:methylation"/>
    <property type="evidence" value="ECO:0007669"/>
    <property type="project" value="UniProtKB-KW"/>
</dbReference>
<feature type="binding site" evidence="10">
    <location>
        <position position="734"/>
    </location>
    <ligand>
        <name>Zn(2+)</name>
        <dbReference type="ChEBI" id="CHEBI:29105"/>
        <note>catalytic</note>
    </ligand>
</feature>
<feature type="binding site" evidence="12">
    <location>
        <position position="673"/>
    </location>
    <ligand>
        <name>Zn(2+)</name>
        <dbReference type="ChEBI" id="CHEBI:29105"/>
        <label>1</label>
        <note>catalytic</note>
    </ligand>
</feature>
<feature type="binding site" evidence="10 11">
    <location>
        <begin position="439"/>
        <end position="441"/>
    </location>
    <ligand>
        <name>L-methionine</name>
        <dbReference type="ChEBI" id="CHEBI:57844"/>
    </ligand>
</feature>
<keyword evidence="17" id="KW-1185">Reference proteome</keyword>
<dbReference type="Gene3D" id="3.20.20.210">
    <property type="match status" value="2"/>
</dbReference>
<evidence type="ECO:0000256" key="3">
    <source>
        <dbReference type="ARBA" id="ARBA00009553"/>
    </source>
</evidence>
<dbReference type="AlphaFoldDB" id="A0A833N7D6"/>
<evidence type="ECO:0000256" key="10">
    <source>
        <dbReference type="HAMAP-Rule" id="MF_00172"/>
    </source>
</evidence>
<name>A0A833N7D6_9BACT</name>
<reference evidence="16 17" key="1">
    <citation type="submission" date="2019-10" db="EMBL/GenBank/DDBJ databases">
        <title>New genus of Silvanigrellaceae.</title>
        <authorList>
            <person name="Pitt A."/>
            <person name="Hahn M.W."/>
        </authorList>
    </citation>
    <scope>NUCLEOTIDE SEQUENCE [LARGE SCALE GENOMIC DNA]</scope>
    <source>
        <strain evidence="16 17">33A1-SZDP</strain>
    </source>
</reference>
<evidence type="ECO:0000256" key="12">
    <source>
        <dbReference type="PIRSR" id="PIRSR000382-2"/>
    </source>
</evidence>
<sequence>MSDICNHILGFPRIGSQRELKKATEAYWKNEITELELKKIGKKIREENWKIQSEAGLDFITVGDFSFYDQVLDTSLLFGNVPDRFLEKGSEANFDTLFCMARGHAPNNINARACEMTKWFNTNYHYIVPEFKQGQKFKISLNSLLEQIEHASSFGYKIKPVLIGPLTYLWLGKASENDFNKLDLLNNLIEEYTKIFNLLSLKNIEWIQVDEPILTLDLSPEWKEAFYNVYTKFDFKNLKILLTTYFGSIQDNIDIVNKIPIHGLHLDLCSNPEQINEVIKNYPKNKVLSLGLINGRNIWKSNITKITDTICKIKQKFSGELWLSSSCSLMHSPVDLDQEKNLDPEIKNWLAFAKQKVLEIKLCSNIINSKDTKQSELLLNENAQAIESRKNSKRVHNEAVKKRVSEINKKDGDRKNPYSIRALKQKETLKLPLFPTTTIGSFPQTQKIRNVRNNYKNKKISKEDYTKEIQNHILESIRKQEELNIDVLVHGEAERNDMVEYFGELLEGFVFTSNGWVQSYGTRCVKPPIIFGDISRPASMTIDWIKYSQSLTQKHVKGMLTGPVTILSWSFVRDDQLPKETALQIALALRDEVIDLEKADVKIIQIDEPAFREALPLKKSEWQEYLTWAVNCFRISAAGVQDSTQIHTHMCYSEFNDIIKSIADLDADVITIECSRSNMELLQAFENFAYPNDIGPGVYDIHSPQIPSKKEIKELLENALKYIPAERLWVNPDCGLKTRNWPEVEIALKNMTEAAFDLRKQYSHRDL</sequence>
<evidence type="ECO:0000256" key="1">
    <source>
        <dbReference type="ARBA" id="ARBA00002777"/>
    </source>
</evidence>
<dbReference type="Pfam" id="PF08267">
    <property type="entry name" value="Meth_synt_1"/>
    <property type="match status" value="1"/>
</dbReference>
<dbReference type="SUPFAM" id="SSF51726">
    <property type="entry name" value="UROD/MetE-like"/>
    <property type="match status" value="2"/>
</dbReference>
<dbReference type="Pfam" id="PF01717">
    <property type="entry name" value="Meth_synt_2"/>
    <property type="match status" value="1"/>
</dbReference>
<feature type="binding site" evidence="12">
    <location>
        <position position="664"/>
    </location>
    <ligand>
        <name>Zn(2+)</name>
        <dbReference type="ChEBI" id="CHEBI:29105"/>
        <label>1</label>
        <note>catalytic</note>
    </ligand>
</feature>
<evidence type="ECO:0000256" key="7">
    <source>
        <dbReference type="ARBA" id="ARBA00022723"/>
    </source>
</evidence>
<feature type="binding site" evidence="10 11">
    <location>
        <position position="607"/>
    </location>
    <ligand>
        <name>L-methionine</name>
        <dbReference type="ChEBI" id="CHEBI:57844"/>
    </ligand>
</feature>
<comment type="function">
    <text evidence="1 10">Catalyzes the transfer of a methyl group from 5-methyltetrahydrofolate to homocysteine resulting in methionine formation.</text>
</comment>
<accession>A0A833N7D6</accession>
<comment type="caution">
    <text evidence="16">The sequence shown here is derived from an EMBL/GenBank/DDBJ whole genome shotgun (WGS) entry which is preliminary data.</text>
</comment>
<dbReference type="InterPro" id="IPR006276">
    <property type="entry name" value="Cobalamin-indep_Met_synthase"/>
</dbReference>
<dbReference type="CDD" id="cd03311">
    <property type="entry name" value="CIMS_C_terminal_like"/>
    <property type="match status" value="1"/>
</dbReference>
<keyword evidence="5 10" id="KW-0028">Amino-acid biosynthesis</keyword>
<evidence type="ECO:0000256" key="2">
    <source>
        <dbReference type="ARBA" id="ARBA00004681"/>
    </source>
</evidence>